<dbReference type="GO" id="GO:0005634">
    <property type="term" value="C:nucleus"/>
    <property type="evidence" value="ECO:0007669"/>
    <property type="project" value="UniProtKB-SubCell"/>
</dbReference>
<dbReference type="Gene3D" id="2.40.50.40">
    <property type="match status" value="1"/>
</dbReference>
<dbReference type="GO" id="GO:0005759">
    <property type="term" value="C:mitochondrial matrix"/>
    <property type="evidence" value="ECO:0007669"/>
    <property type="project" value="TreeGrafter"/>
</dbReference>
<comment type="subcellular location">
    <subcellularLocation>
        <location evidence="1">Nucleus</location>
    </subcellularLocation>
</comment>
<organism evidence="7 8">
    <name type="scientific">Cymbomonas tetramitiformis</name>
    <dbReference type="NCBI Taxonomy" id="36881"/>
    <lineage>
        <taxon>Eukaryota</taxon>
        <taxon>Viridiplantae</taxon>
        <taxon>Chlorophyta</taxon>
        <taxon>Pyramimonadophyceae</taxon>
        <taxon>Pyramimonadales</taxon>
        <taxon>Pyramimonadaceae</taxon>
        <taxon>Cymbomonas</taxon>
    </lineage>
</organism>
<evidence type="ECO:0000259" key="6">
    <source>
        <dbReference type="PROSITE" id="PS51667"/>
    </source>
</evidence>
<proteinExistence type="predicted"/>
<dbReference type="Pfam" id="PF00385">
    <property type="entry name" value="Chromo"/>
    <property type="match status" value="1"/>
</dbReference>
<dbReference type="SUPFAM" id="SSF82199">
    <property type="entry name" value="SET domain"/>
    <property type="match status" value="1"/>
</dbReference>
<dbReference type="InterPro" id="IPR050870">
    <property type="entry name" value="FAST_kinase"/>
</dbReference>
<dbReference type="Pfam" id="PF26172">
    <property type="entry name" value="RESC8"/>
    <property type="match status" value="1"/>
</dbReference>
<dbReference type="InterPro" id="IPR023780">
    <property type="entry name" value="Chromo_domain"/>
</dbReference>
<dbReference type="Gene3D" id="2.170.270.10">
    <property type="entry name" value="SET domain"/>
    <property type="match status" value="1"/>
</dbReference>
<name>A0AAE0FAB1_9CHLO</name>
<dbReference type="GO" id="GO:0035770">
    <property type="term" value="C:ribonucleoprotein granule"/>
    <property type="evidence" value="ECO:0007669"/>
    <property type="project" value="TreeGrafter"/>
</dbReference>
<dbReference type="PROSITE" id="PS51667">
    <property type="entry name" value="WRC"/>
    <property type="match status" value="1"/>
</dbReference>
<dbReference type="InterPro" id="IPR058977">
    <property type="entry name" value="RESC8_HEAT"/>
</dbReference>
<dbReference type="InterPro" id="IPR023779">
    <property type="entry name" value="Chromodomain_CS"/>
</dbReference>
<sequence length="2399" mass="267799">MPETLVMHFRSVGNRACRGDSERKASVAQCRPISPIRAPSPPLDPTATRPSQPQPPIPTPQSTPAISPHPTPPLSPHPTPPHRRTHLPPPPPPSASAPTPTSASTPTPTPTSRVHAHTLVQTKSLECGHGQAASVMEHLSLGPIRPTGTFRGKELARTEDDVLRLLLARPTDFDPVDFATAVNRLAGVTMNRKPEGGERYKQVMRLVADACDGFSARQVSEVLRDLCHLQYPPEDELIAALEKRAAEMNPTDMGMTIKAFDGLAKRSDYVPAERTLEVVSVHLRRLLPNMLVHHLPMVLHVYAMWAQKSRDAPPPGTELLRCIESELARRLPELNPKSLSSALWALAKLRHEPEPELMQELVREFGRKLSYFEPRGLANVTWAFGEMSYLPEQEVLQAMTRRIEDSLRDFSAHDLSQVCIGYGNLPHDPGSYFLHQVYAELVVKAPDCAPVTLSLTLVALAKLPHRPDLSVLQRLEREVAHKLAAFRPWSLASTLYAFGELGHQPDQELLHSLSDRLQFQLCSCAPQDLSRMLIGFAKLEHHPGQELLQKICDESAEKARQANPTTLSLVLWACGKLSFDPGKGLWRQVEYKIRHRLNDFDALNVGNILLAFGELKHHPEVDVLQMLKRRIEGLLDGSDAKGLREVLIGYANLEYPPGDAFLRRICGAVAAKAHDFNAKGLSVTWWALGKLAHHPGPEVLRCLEREVACQLADFLPQNLANTLWAFGELEHHPEPEVLQSMKQAVADRLDECKAVELSQVLIGLAKLAHHPGEAFLRCICEAVAAKAHDFNPQGLSLTWWALGKLAHHPGPEVLRCLEVEVACQLADYNPQDLTNTLWAFGELEHHPEKQLLQLIGHRIAQRLSAFNYLNLTQALTAYAKLQHDPGLNLLQRICDEAAMKACSFPPRNLALTMWAVAKLAELPYHPGSDVLQRLEHEVLCNLDDFDPQNLANTLWALGELDYTPQPTLVQSICLKMEGGEFDWIPTQLTQTLVGLAKLAHYPGETFLRCICEAVAAKAHDFNPQGLSLTWWALGKLAHHPGPEVLRCLEREVACQLADFLPRNLAITLWAFGELEHHPEPEVLQSMKQAVADRLDECKAVDLSQVLMGYAKLAHHPGEAFLRCICEAVAAKAHDFNPKGLSLTWWALGKLAHHPGPEVLRCLEREVACQLADFLPQNLAITLWAFGELEHHPEPEVLQSMNQVIERCTSEEISEWEPREWTQILIGYAKLAHHPGQALLQQICEAVDAKIHDFELKGLSLTLMALAKLPHCPGPGVLQRMEHQMAATLTDGDINFVSLGLWAFVTLEHRPNQSLLRCIEAAMTTKLTDADPRCLSQTLWACSKLNHHLGQGLLQRVGGEVERKLTCFSAQQISMTLYALALMRYNPGSELLRLMEDEAVRKLEDFEPQTLANILWAYHKLKYQSTSLCNALDTPRSLVHFRIKRFGGLALGMTMYGLGSASQTPEALLRLIEEKAQQLEAGDTGGVRLAKCAVQLQQVPALKLEARGRQRALEWEQQRNRDRMAEMIEAQRAFALMLAPAAGRTPNPTEDSRGAYVMQQIPKGSAAAGEKERRQLAWEQRAAEAEHARISCRRQQRVGETGGPRSATVHPSCVRDASLLEAVPWMTSAQRKKLGADVEGSIEWGEVMEKYLMAEHTNDALPMAEVKDNDPRRALRGEKGLFAARPLSALSVIGAYTGSVLFDPEYLQRTQFVSKLHHESYLYEIKSPEDWTDVEGDMLPSLVVDAVDSGNDLRFINDYHFDPLPDDSTSSAPMGGGTYVAGTTLSARAHPQDKKTNVMFLEVYHKDWPYVFVVAVDDIARDTELLISYGDDYWEGWRQVKRNHTELCDEQQKVANMAHANLDRLRVASTSTAPDSLAVATATAPGSLRRAARSLHDARPYREQSARTVTAESGRNAMEMASHLGSPMLCGLGEEEGNQKYKNKNDTAPGCGGLRLTPPLEINHTEDDLRCASQNLRKRLAHVNRELLRERELAKTTDCGEKESGLEEGNERNEVTQLEQTSAPEVSDADEADPLVASNSESCEREFKNPHVINTNFEEREGAVHIAKHTGYGRLELVPTEAPSELQCSPNAEPVMCPGVGVLSSGNEYDVRYGCLDPGDGERHLGRALVVYWKDLNAWYDGKVRKYNSQDDKHEVLYSDGDVEWLLLREQRFMWLSHPRATRRGSGVGVNAIREGLGAVRGDHNYEETCTAGPQGQKGDSMGQQKSSSDRHEQQVVSEVGTSGMGSQRAEERRADQIKKHANDRKRKVVTNEVDGYGGKRIFRDEAARAKPALQECVASGEARCQINDGKRWQCHMEALVGRKICEKHHNKRQKQKEPEYEVEDILGHTIGDVQEMRFHIKWKNYPIRESTWVPHENIKHLDILKAYARREQLGDYIGT</sequence>
<feature type="domain" description="WRC" evidence="6">
    <location>
        <begin position="2298"/>
        <end position="2342"/>
    </location>
</feature>
<dbReference type="InterPro" id="IPR016197">
    <property type="entry name" value="Chromo-like_dom_sf"/>
</dbReference>
<keyword evidence="2" id="KW-0539">Nucleus</keyword>
<feature type="domain" description="SET" evidence="5">
    <location>
        <begin position="1661"/>
        <end position="1829"/>
    </location>
</feature>
<reference evidence="7 8" key="1">
    <citation type="journal article" date="2015" name="Genome Biol. Evol.">
        <title>Comparative Genomics of a Bacterivorous Green Alga Reveals Evolutionary Causalities and Consequences of Phago-Mixotrophic Mode of Nutrition.</title>
        <authorList>
            <person name="Burns J.A."/>
            <person name="Paasch A."/>
            <person name="Narechania A."/>
            <person name="Kim E."/>
        </authorList>
    </citation>
    <scope>NUCLEOTIDE SEQUENCE [LARGE SCALE GENOMIC DNA]</scope>
    <source>
        <strain evidence="7 8">PLY_AMNH</strain>
    </source>
</reference>
<evidence type="ECO:0000313" key="8">
    <source>
        <dbReference type="Proteomes" id="UP001190700"/>
    </source>
</evidence>
<dbReference type="InterPro" id="IPR000953">
    <property type="entry name" value="Chromo/chromo_shadow_dom"/>
</dbReference>
<feature type="compositionally biased region" description="Basic and acidic residues" evidence="3">
    <location>
        <begin position="1994"/>
        <end position="2013"/>
    </location>
</feature>
<evidence type="ECO:0000259" key="5">
    <source>
        <dbReference type="PROSITE" id="PS50280"/>
    </source>
</evidence>
<dbReference type="SMART" id="SM00298">
    <property type="entry name" value="CHROMO"/>
    <property type="match status" value="1"/>
</dbReference>
<dbReference type="GO" id="GO:0000963">
    <property type="term" value="P:mitochondrial RNA processing"/>
    <property type="evidence" value="ECO:0007669"/>
    <property type="project" value="TreeGrafter"/>
</dbReference>
<comment type="caution">
    <text evidence="7">The sequence shown here is derived from an EMBL/GenBank/DDBJ whole genome shotgun (WGS) entry which is preliminary data.</text>
</comment>
<feature type="compositionally biased region" description="Polar residues" evidence="3">
    <location>
        <begin position="2014"/>
        <end position="2023"/>
    </location>
</feature>
<dbReference type="PROSITE" id="PS50280">
    <property type="entry name" value="SET"/>
    <property type="match status" value="1"/>
</dbReference>
<dbReference type="PANTHER" id="PTHR21228">
    <property type="entry name" value="FAST LEU-RICH DOMAIN-CONTAINING"/>
    <property type="match status" value="1"/>
</dbReference>
<dbReference type="CDD" id="cd20404">
    <property type="entry name" value="Tudor_Agenet_AtEML-like"/>
    <property type="match status" value="1"/>
</dbReference>
<feature type="compositionally biased region" description="Basic and acidic residues" evidence="3">
    <location>
        <begin position="2248"/>
        <end position="2260"/>
    </location>
</feature>
<dbReference type="PROSITE" id="PS00598">
    <property type="entry name" value="CHROMO_1"/>
    <property type="match status" value="1"/>
</dbReference>
<evidence type="ECO:0000256" key="2">
    <source>
        <dbReference type="ARBA" id="ARBA00023242"/>
    </source>
</evidence>
<accession>A0AAE0FAB1</accession>
<feature type="compositionally biased region" description="Low complexity" evidence="3">
    <location>
        <begin position="96"/>
        <end position="112"/>
    </location>
</feature>
<dbReference type="SMART" id="SM00317">
    <property type="entry name" value="SET"/>
    <property type="match status" value="1"/>
</dbReference>
<dbReference type="SUPFAM" id="SSF54160">
    <property type="entry name" value="Chromo domain-like"/>
    <property type="match status" value="1"/>
</dbReference>
<dbReference type="InterPro" id="IPR016024">
    <property type="entry name" value="ARM-type_fold"/>
</dbReference>
<gene>
    <name evidence="7" type="ORF">CYMTET_34857</name>
</gene>
<dbReference type="EMBL" id="LGRX02022068">
    <property type="protein sequence ID" value="KAK3255984.1"/>
    <property type="molecule type" value="Genomic_DNA"/>
</dbReference>
<dbReference type="PROSITE" id="PS50013">
    <property type="entry name" value="CHROMO_2"/>
    <property type="match status" value="1"/>
</dbReference>
<dbReference type="PANTHER" id="PTHR21228:SF40">
    <property type="entry name" value="LD45607P"/>
    <property type="match status" value="1"/>
</dbReference>
<dbReference type="Gene3D" id="2.30.30.140">
    <property type="match status" value="1"/>
</dbReference>
<protein>
    <recommendedName>
        <fullName evidence="9">SET domain-containing protein</fullName>
    </recommendedName>
</protein>
<keyword evidence="8" id="KW-1185">Reference proteome</keyword>
<dbReference type="InterPro" id="IPR014977">
    <property type="entry name" value="WRC_dom"/>
</dbReference>
<dbReference type="Proteomes" id="UP001190700">
    <property type="component" value="Unassembled WGS sequence"/>
</dbReference>
<evidence type="ECO:0000313" key="7">
    <source>
        <dbReference type="EMBL" id="KAK3255984.1"/>
    </source>
</evidence>
<feature type="domain" description="Chromo" evidence="4">
    <location>
        <begin position="2340"/>
        <end position="2392"/>
    </location>
</feature>
<dbReference type="GO" id="GO:0003723">
    <property type="term" value="F:RNA binding"/>
    <property type="evidence" value="ECO:0007669"/>
    <property type="project" value="TreeGrafter"/>
</dbReference>
<evidence type="ECO:0008006" key="9">
    <source>
        <dbReference type="Google" id="ProtNLM"/>
    </source>
</evidence>
<dbReference type="CDD" id="cd00024">
    <property type="entry name" value="CD_CSD"/>
    <property type="match status" value="1"/>
</dbReference>
<dbReference type="SUPFAM" id="SSF48371">
    <property type="entry name" value="ARM repeat"/>
    <property type="match status" value="1"/>
</dbReference>
<feature type="region of interest" description="Disordered" evidence="3">
    <location>
        <begin position="16"/>
        <end position="114"/>
    </location>
</feature>
<evidence type="ECO:0000256" key="1">
    <source>
        <dbReference type="ARBA" id="ARBA00004123"/>
    </source>
</evidence>
<dbReference type="InterPro" id="IPR046341">
    <property type="entry name" value="SET_dom_sf"/>
</dbReference>
<evidence type="ECO:0000256" key="3">
    <source>
        <dbReference type="SAM" id="MobiDB-lite"/>
    </source>
</evidence>
<feature type="region of interest" description="Disordered" evidence="3">
    <location>
        <begin position="2203"/>
        <end position="2266"/>
    </location>
</feature>
<feature type="compositionally biased region" description="Pro residues" evidence="3">
    <location>
        <begin position="52"/>
        <end position="79"/>
    </location>
</feature>
<feature type="region of interest" description="Disordered" evidence="3">
    <location>
        <begin position="1994"/>
        <end position="2043"/>
    </location>
</feature>
<feature type="region of interest" description="Disordered" evidence="3">
    <location>
        <begin position="1586"/>
        <end position="1609"/>
    </location>
</feature>
<evidence type="ECO:0000259" key="4">
    <source>
        <dbReference type="PROSITE" id="PS50013"/>
    </source>
</evidence>
<dbReference type="GO" id="GO:0044528">
    <property type="term" value="P:regulation of mitochondrial mRNA stability"/>
    <property type="evidence" value="ECO:0007669"/>
    <property type="project" value="TreeGrafter"/>
</dbReference>
<dbReference type="InterPro" id="IPR001214">
    <property type="entry name" value="SET_dom"/>
</dbReference>